<dbReference type="InterPro" id="IPR016047">
    <property type="entry name" value="M23ase_b-sheet_dom"/>
</dbReference>
<dbReference type="InterPro" id="IPR011055">
    <property type="entry name" value="Dup_hybrid_motif"/>
</dbReference>
<accession>A0ABZ2V874</accession>
<reference evidence="5" key="1">
    <citation type="submission" date="2024-04" db="EMBL/GenBank/DDBJ databases">
        <title>Phylogenomic analyses of a clade within the roseobacter group suggest taxonomic reassignments of species of the genera Aestuariivita, Citreicella, Loktanella, Nautella, Pelagibaca, Ruegeria, Thalassobius, Thiobacimonas and Tropicibacter, and the proposal o.</title>
        <authorList>
            <person name="Jeon C.O."/>
        </authorList>
    </citation>
    <scope>NUCLEOTIDE SEQUENCE [LARGE SCALE GENOMIC DNA]</scope>
    <source>
        <strain evidence="5">BS5-3</strain>
    </source>
</reference>
<feature type="signal peptide" evidence="2">
    <location>
        <begin position="1"/>
        <end position="17"/>
    </location>
</feature>
<gene>
    <name evidence="4" type="ORF">AABB29_05660</name>
</gene>
<dbReference type="Proteomes" id="UP001440612">
    <property type="component" value="Chromosome"/>
</dbReference>
<keyword evidence="1" id="KW-0175">Coiled coil</keyword>
<dbReference type="Gene3D" id="2.70.70.10">
    <property type="entry name" value="Glucose Permease (Domain IIA)"/>
    <property type="match status" value="1"/>
</dbReference>
<keyword evidence="2" id="KW-0732">Signal</keyword>
<evidence type="ECO:0000313" key="5">
    <source>
        <dbReference type="Proteomes" id="UP001440612"/>
    </source>
</evidence>
<feature type="coiled-coil region" evidence="1">
    <location>
        <begin position="17"/>
        <end position="47"/>
    </location>
</feature>
<evidence type="ECO:0000259" key="3">
    <source>
        <dbReference type="Pfam" id="PF01551"/>
    </source>
</evidence>
<feature type="chain" id="PRO_5046331834" evidence="2">
    <location>
        <begin position="18"/>
        <end position="350"/>
    </location>
</feature>
<dbReference type="GO" id="GO:0016787">
    <property type="term" value="F:hydrolase activity"/>
    <property type="evidence" value="ECO:0007669"/>
    <property type="project" value="UniProtKB-KW"/>
</dbReference>
<evidence type="ECO:0000313" key="4">
    <source>
        <dbReference type="EMBL" id="WZC50130.1"/>
    </source>
</evidence>
<keyword evidence="4" id="KW-0378">Hydrolase</keyword>
<evidence type="ECO:0000256" key="1">
    <source>
        <dbReference type="SAM" id="Coils"/>
    </source>
</evidence>
<dbReference type="RefSeq" id="WP_341368239.1">
    <property type="nucleotide sequence ID" value="NZ_CP150951.2"/>
</dbReference>
<dbReference type="EMBL" id="CP150951">
    <property type="protein sequence ID" value="WZC50130.1"/>
    <property type="molecule type" value="Genomic_DNA"/>
</dbReference>
<keyword evidence="5" id="KW-1185">Reference proteome</keyword>
<protein>
    <submittedName>
        <fullName evidence="4">Murein hydrolase activator EnvC</fullName>
    </submittedName>
</protein>
<dbReference type="Pfam" id="PF01551">
    <property type="entry name" value="Peptidase_M23"/>
    <property type="match status" value="1"/>
</dbReference>
<proteinExistence type="predicted"/>
<evidence type="ECO:0000256" key="2">
    <source>
        <dbReference type="SAM" id="SignalP"/>
    </source>
</evidence>
<name>A0ABZ2V874_9RHOB</name>
<sequence>MKILPLLLCLASPLAAQQEATDAAAQLQAARAMLEEAQTGRDRIEALTETVQAYEAGLVTMRAGLREIALQEAMLADRLELQQAEHAQLLGALSAISQTPRPVTFSHPQGAAQSARAAMLMTDMAAALQAQATAMRTQLDQAATLRGAREEGVDMLQSGLEGAQAARTALGQAVSDRVDLPTRFDADPLQTALLLASAETLADFATGLAAQAPDARETVVPTGSLALPVAGIVLPQTNRPGVTIAAAPQALVTTPIGATVLFQGPLLDYGTVVILEPSADVMFVLVGLDKVLVQPGEILPVGAPIGFLADVDRILTENEGSLTVQAQQTLYLEVRDGQSAINVDRWFALE</sequence>
<feature type="domain" description="M23ase beta-sheet core" evidence="3">
    <location>
        <begin position="239"/>
        <end position="342"/>
    </location>
</feature>
<organism evidence="4 5">
    <name type="scientific">Yoonia phaeophyticola</name>
    <dbReference type="NCBI Taxonomy" id="3137369"/>
    <lineage>
        <taxon>Bacteria</taxon>
        <taxon>Pseudomonadati</taxon>
        <taxon>Pseudomonadota</taxon>
        <taxon>Alphaproteobacteria</taxon>
        <taxon>Rhodobacterales</taxon>
        <taxon>Paracoccaceae</taxon>
        <taxon>Yoonia</taxon>
    </lineage>
</organism>
<dbReference type="SUPFAM" id="SSF51261">
    <property type="entry name" value="Duplicated hybrid motif"/>
    <property type="match status" value="1"/>
</dbReference>